<dbReference type="SMART" id="SM00360">
    <property type="entry name" value="RRM"/>
    <property type="match status" value="2"/>
</dbReference>
<dbReference type="SUPFAM" id="SSF54928">
    <property type="entry name" value="RNA-binding domain, RBD"/>
    <property type="match status" value="1"/>
</dbReference>
<sequence>MTACLIEMESTDNQLKRRLSMESIDSNLYPSSSINSQSPKENVRTLFVSGLPFDTKPRELYLLFRAYPGYENSQLKITSKNGKTASPVGFVTFSSKNEAEEARRQLHGVKFDPDSNITLRLELAKANTKSTRSKTQLSSPTTLIMPPPVSISHTNAGAAYAAAVGLYNPQSTTISTSPYSISTPLIGHSATGLYSELGGYDMGILSSGDPNTNLLLSSLTNLPSTIGYYSTQSVGGGKSQRSSPKSNVTISPHSHVSLAAAIAAQNSVVAQAAGGTFYPSNAYSQISFNNPCSTLFVANLPGNVNEDELKSLFRGFPGFLKLKLNIKNNNNSKTNENTIPLNAVAFVEYGDVRQATQVLHSLQGFKLTNSERGGIRIEYAKTRMGDINSH</sequence>
<dbReference type="PANTHER" id="PTHR10501">
    <property type="entry name" value="U1 SMALL NUCLEAR RIBONUCLEOPROTEIN A/U2 SMALL NUCLEAR RIBONUCLEOPROTEIN B"/>
    <property type="match status" value="1"/>
</dbReference>
<dbReference type="Pfam" id="PF00076">
    <property type="entry name" value="RRM_1"/>
    <property type="match status" value="2"/>
</dbReference>
<accession>A0A0K0F7C8</accession>
<dbReference type="FunFam" id="3.30.70.330:FF:000037">
    <property type="entry name" value="RNA-binding protein with multiple splicing 2"/>
    <property type="match status" value="1"/>
</dbReference>
<feature type="domain" description="RRM" evidence="5">
    <location>
        <begin position="44"/>
        <end position="126"/>
    </location>
</feature>
<evidence type="ECO:0000313" key="7">
    <source>
        <dbReference type="WBParaSite" id="SVE_0472500.1"/>
    </source>
</evidence>
<keyword evidence="3" id="KW-0539">Nucleus</keyword>
<evidence type="ECO:0000256" key="3">
    <source>
        <dbReference type="ARBA" id="ARBA00023242"/>
    </source>
</evidence>
<dbReference type="GO" id="GO:0003723">
    <property type="term" value="F:RNA binding"/>
    <property type="evidence" value="ECO:0007669"/>
    <property type="project" value="UniProtKB-UniRule"/>
</dbReference>
<keyword evidence="6" id="KW-1185">Reference proteome</keyword>
<reference evidence="7" key="2">
    <citation type="submission" date="2015-08" db="UniProtKB">
        <authorList>
            <consortium name="WormBaseParasite"/>
        </authorList>
    </citation>
    <scope>IDENTIFICATION</scope>
</reference>
<dbReference type="InterPro" id="IPR000504">
    <property type="entry name" value="RRM_dom"/>
</dbReference>
<evidence type="ECO:0000313" key="6">
    <source>
        <dbReference type="Proteomes" id="UP000035680"/>
    </source>
</evidence>
<comment type="subcellular location">
    <subcellularLocation>
        <location evidence="1">Nucleus</location>
    </subcellularLocation>
</comment>
<dbReference type="AlphaFoldDB" id="A0A0K0F7C8"/>
<dbReference type="Proteomes" id="UP000035680">
    <property type="component" value="Unassembled WGS sequence"/>
</dbReference>
<dbReference type="GO" id="GO:0005634">
    <property type="term" value="C:nucleus"/>
    <property type="evidence" value="ECO:0007669"/>
    <property type="project" value="UniProtKB-SubCell"/>
</dbReference>
<dbReference type="Gene3D" id="3.30.70.330">
    <property type="match status" value="2"/>
</dbReference>
<organism evidence="6 7">
    <name type="scientific">Strongyloides venezuelensis</name>
    <name type="common">Threadworm</name>
    <dbReference type="NCBI Taxonomy" id="75913"/>
    <lineage>
        <taxon>Eukaryota</taxon>
        <taxon>Metazoa</taxon>
        <taxon>Ecdysozoa</taxon>
        <taxon>Nematoda</taxon>
        <taxon>Chromadorea</taxon>
        <taxon>Rhabditida</taxon>
        <taxon>Tylenchina</taxon>
        <taxon>Panagrolaimomorpha</taxon>
        <taxon>Strongyloidoidea</taxon>
        <taxon>Strongyloididae</taxon>
        <taxon>Strongyloides</taxon>
    </lineage>
</organism>
<proteinExistence type="predicted"/>
<dbReference type="WBParaSite" id="SVE_0472500.1">
    <property type="protein sequence ID" value="SVE_0472500.1"/>
    <property type="gene ID" value="SVE_0472500"/>
</dbReference>
<dbReference type="InterPro" id="IPR035979">
    <property type="entry name" value="RBD_domain_sf"/>
</dbReference>
<name>A0A0K0F7C8_STRVS</name>
<dbReference type="InterPro" id="IPR012677">
    <property type="entry name" value="Nucleotide-bd_a/b_plait_sf"/>
</dbReference>
<evidence type="ECO:0000256" key="1">
    <source>
        <dbReference type="ARBA" id="ARBA00004123"/>
    </source>
</evidence>
<dbReference type="STRING" id="75913.A0A0K0F7C8"/>
<dbReference type="PROSITE" id="PS50102">
    <property type="entry name" value="RRM"/>
    <property type="match status" value="2"/>
</dbReference>
<feature type="domain" description="RRM" evidence="5">
    <location>
        <begin position="293"/>
        <end position="382"/>
    </location>
</feature>
<keyword evidence="2 4" id="KW-0694">RNA-binding</keyword>
<evidence type="ECO:0000259" key="5">
    <source>
        <dbReference type="PROSITE" id="PS50102"/>
    </source>
</evidence>
<protein>
    <submittedName>
        <fullName evidence="7">Mec-8 protein (projected from Caenorhabditis elegans ortholog mec-8)</fullName>
    </submittedName>
</protein>
<reference evidence="6" key="1">
    <citation type="submission" date="2014-07" db="EMBL/GenBank/DDBJ databases">
        <authorList>
            <person name="Martin A.A"/>
            <person name="De Silva N."/>
        </authorList>
    </citation>
    <scope>NUCLEOTIDE SEQUENCE</scope>
</reference>
<evidence type="ECO:0000256" key="2">
    <source>
        <dbReference type="ARBA" id="ARBA00022884"/>
    </source>
</evidence>
<evidence type="ECO:0000256" key="4">
    <source>
        <dbReference type="PROSITE-ProRule" id="PRU00176"/>
    </source>
</evidence>